<reference evidence="9 10" key="1">
    <citation type="submission" date="2008-07" db="EMBL/GenBank/DDBJ databases">
        <authorList>
            <person name="Tandeau de Marsac N."/>
            <person name="Ferriera S."/>
            <person name="Johnson J."/>
            <person name="Kravitz S."/>
            <person name="Beeson K."/>
            <person name="Sutton G."/>
            <person name="Rogers Y.-H."/>
            <person name="Friedman R."/>
            <person name="Frazier M."/>
            <person name="Venter J.C."/>
        </authorList>
    </citation>
    <scope>NUCLEOTIDE SEQUENCE [LARGE SCALE GENOMIC DNA]</scope>
    <source>
        <strain evidence="9 10">PCC 7420</strain>
    </source>
</reference>
<keyword evidence="10" id="KW-1185">Reference proteome</keyword>
<dbReference type="HAMAP" id="MF_00378">
    <property type="entry name" value="Exonuc_7_L"/>
    <property type="match status" value="1"/>
</dbReference>
<evidence type="ECO:0000256" key="3">
    <source>
        <dbReference type="ARBA" id="ARBA00022801"/>
    </source>
</evidence>
<dbReference type="InterPro" id="IPR020579">
    <property type="entry name" value="Exonuc_VII_lsu_C"/>
</dbReference>
<comment type="catalytic activity">
    <reaction evidence="5 6">
        <text>Exonucleolytic cleavage in either 5'- to 3'- or 3'- to 5'-direction to yield nucleoside 5'-phosphates.</text>
        <dbReference type="EC" id="3.1.11.6"/>
    </reaction>
</comment>
<dbReference type="HOGENOM" id="CLU_023625_3_1_3"/>
<evidence type="ECO:0000256" key="6">
    <source>
        <dbReference type="RuleBase" id="RU004355"/>
    </source>
</evidence>
<comment type="similarity">
    <text evidence="5 6">Belongs to the XseA family.</text>
</comment>
<dbReference type="GO" id="GO:0005737">
    <property type="term" value="C:cytoplasm"/>
    <property type="evidence" value="ECO:0007669"/>
    <property type="project" value="UniProtKB-SubCell"/>
</dbReference>
<dbReference type="InterPro" id="IPR025824">
    <property type="entry name" value="OB-fold_nuc-bd_dom"/>
</dbReference>
<evidence type="ECO:0000256" key="1">
    <source>
        <dbReference type="ARBA" id="ARBA00022490"/>
    </source>
</evidence>
<dbReference type="InterPro" id="IPR003753">
    <property type="entry name" value="Exonuc_VII_L"/>
</dbReference>
<dbReference type="GO" id="GO:0003676">
    <property type="term" value="F:nucleic acid binding"/>
    <property type="evidence" value="ECO:0007669"/>
    <property type="project" value="InterPro"/>
</dbReference>
<comment type="subcellular location">
    <subcellularLocation>
        <location evidence="5 6">Cytoplasm</location>
    </subcellularLocation>
</comment>
<keyword evidence="2 5" id="KW-0540">Nuclease</keyword>
<feature type="domain" description="Exonuclease VII large subunit C-terminal" evidence="7">
    <location>
        <begin position="144"/>
        <end position="332"/>
    </location>
</feature>
<evidence type="ECO:0000256" key="2">
    <source>
        <dbReference type="ARBA" id="ARBA00022722"/>
    </source>
</evidence>
<organism evidence="9 10">
    <name type="scientific">Coleofasciculus chthonoplastes PCC 7420</name>
    <dbReference type="NCBI Taxonomy" id="118168"/>
    <lineage>
        <taxon>Bacteria</taxon>
        <taxon>Bacillati</taxon>
        <taxon>Cyanobacteriota</taxon>
        <taxon>Cyanophyceae</taxon>
        <taxon>Coleofasciculales</taxon>
        <taxon>Coleofasciculaceae</taxon>
        <taxon>Coleofasciculus</taxon>
    </lineage>
</organism>
<evidence type="ECO:0000259" key="8">
    <source>
        <dbReference type="Pfam" id="PF13742"/>
    </source>
</evidence>
<evidence type="ECO:0000256" key="4">
    <source>
        <dbReference type="ARBA" id="ARBA00022839"/>
    </source>
</evidence>
<keyword evidence="4 5" id="KW-0269">Exonuclease</keyword>
<dbReference type="CDD" id="cd04489">
    <property type="entry name" value="ExoVII_LU_OBF"/>
    <property type="match status" value="1"/>
</dbReference>
<dbReference type="NCBIfam" id="TIGR00237">
    <property type="entry name" value="xseA"/>
    <property type="match status" value="1"/>
</dbReference>
<name>B4VLI6_9CYAN</name>
<feature type="domain" description="OB-fold nucleic acid binding" evidence="8">
    <location>
        <begin position="25"/>
        <end position="119"/>
    </location>
</feature>
<dbReference type="eggNOG" id="COG1570">
    <property type="taxonomic scope" value="Bacteria"/>
</dbReference>
<dbReference type="PANTHER" id="PTHR30008">
    <property type="entry name" value="EXODEOXYRIBONUCLEASE 7 LARGE SUBUNIT"/>
    <property type="match status" value="1"/>
</dbReference>
<evidence type="ECO:0000259" key="7">
    <source>
        <dbReference type="Pfam" id="PF02601"/>
    </source>
</evidence>
<accession>B4VLI6</accession>
<keyword evidence="3 5" id="KW-0378">Hydrolase</keyword>
<dbReference type="GO" id="GO:0006308">
    <property type="term" value="P:DNA catabolic process"/>
    <property type="evidence" value="ECO:0007669"/>
    <property type="project" value="UniProtKB-UniRule"/>
</dbReference>
<comment type="subunit">
    <text evidence="5">Heterooligomer composed of large and small subunits.</text>
</comment>
<dbReference type="Pfam" id="PF13742">
    <property type="entry name" value="tRNA_anti_2"/>
    <property type="match status" value="1"/>
</dbReference>
<dbReference type="GO" id="GO:0009318">
    <property type="term" value="C:exodeoxyribonuclease VII complex"/>
    <property type="evidence" value="ECO:0007669"/>
    <property type="project" value="UniProtKB-UniRule"/>
</dbReference>
<dbReference type="PANTHER" id="PTHR30008:SF0">
    <property type="entry name" value="EXODEOXYRIBONUCLEASE 7 LARGE SUBUNIT"/>
    <property type="match status" value="1"/>
</dbReference>
<dbReference type="EMBL" id="DS989844">
    <property type="protein sequence ID" value="EDX77281.1"/>
    <property type="molecule type" value="Genomic_DNA"/>
</dbReference>
<proteinExistence type="inferred from homology"/>
<evidence type="ECO:0000256" key="5">
    <source>
        <dbReference type="HAMAP-Rule" id="MF_00378"/>
    </source>
</evidence>
<dbReference type="GO" id="GO:0008855">
    <property type="term" value="F:exodeoxyribonuclease VII activity"/>
    <property type="evidence" value="ECO:0007669"/>
    <property type="project" value="UniProtKB-UniRule"/>
</dbReference>
<sequence length="420" mass="46696">MNHEQSTNDKGQMTNTNSLLPEATLSVAGLTDYIQELLEQDTQLQKVWVIGEVSSANRHRSGMFFTLRDLEGKASIQCVVWNSVLSKLVQLPQSGEQLIALGSIRIYPQRGQYQLMVWQALPGGEGLQALRYNQLRQRLAAEGLFDAQNKRPLPTHPQTIAVVTSPQAAAWGDIRRTLRQRYPGLSVLFSPAQVQGDLAPESIVTAIERVERDGRAELVILSRGGGASEDLVGFDDERVVRAIANCSIPVLTGIGHQRDESLADLVADFCAHTPTAAAERAVPELATLITEHQQRQEALHEAVTQHLDTSRNQLHQLKNRLQRLPLNRQLQQEHHAIAQQRQRLIHSTSWRISQATQHCQFLGQKLATLDPTNVLKRGYAVVRTEQGKIARNATSLVPGEELQIQLAEGQINVQVTEIID</sequence>
<gene>
    <name evidence="5" type="primary">xseA</name>
    <name evidence="9" type="ORF">MC7420_418</name>
</gene>
<dbReference type="AlphaFoldDB" id="B4VLI6"/>
<dbReference type="Pfam" id="PF02601">
    <property type="entry name" value="Exonuc_VII_L"/>
    <property type="match status" value="1"/>
</dbReference>
<dbReference type="STRING" id="118168.MC7420_418"/>
<keyword evidence="1 5" id="KW-0963">Cytoplasm</keyword>
<dbReference type="EC" id="3.1.11.6" evidence="5"/>
<evidence type="ECO:0000313" key="10">
    <source>
        <dbReference type="Proteomes" id="UP000003835"/>
    </source>
</evidence>
<protein>
    <recommendedName>
        <fullName evidence="5">Exodeoxyribonuclease 7 large subunit</fullName>
        <ecNumber evidence="5">3.1.11.6</ecNumber>
    </recommendedName>
    <alternativeName>
        <fullName evidence="5">Exodeoxyribonuclease VII large subunit</fullName>
        <shortName evidence="5">Exonuclease VII large subunit</shortName>
    </alternativeName>
</protein>
<comment type="function">
    <text evidence="5">Bidirectionally degrades single-stranded DNA into large acid-insoluble oligonucleotides, which are then degraded further into small acid-soluble oligonucleotides.</text>
</comment>
<evidence type="ECO:0000313" key="9">
    <source>
        <dbReference type="EMBL" id="EDX77281.1"/>
    </source>
</evidence>
<dbReference type="Proteomes" id="UP000003835">
    <property type="component" value="Unassembled WGS sequence"/>
</dbReference>